<dbReference type="AlphaFoldDB" id="A0A068SCF2"/>
<dbReference type="EMBL" id="CBTN010000063">
    <property type="protein sequence ID" value="CDH58941.1"/>
    <property type="molecule type" value="Genomic_DNA"/>
</dbReference>
<name>A0A068SCF2_9FUNG</name>
<evidence type="ECO:0000313" key="1">
    <source>
        <dbReference type="EMBL" id="CDH58941.1"/>
    </source>
</evidence>
<dbReference type="OrthoDB" id="2288945at2759"/>
<dbReference type="STRING" id="1263082.A0A068SCF2"/>
<dbReference type="Proteomes" id="UP000027586">
    <property type="component" value="Unassembled WGS sequence"/>
</dbReference>
<dbReference type="VEuPathDB" id="FungiDB:LCOR_09786.1"/>
<evidence type="ECO:0000313" key="2">
    <source>
        <dbReference type="Proteomes" id="UP000027586"/>
    </source>
</evidence>
<evidence type="ECO:0008006" key="3">
    <source>
        <dbReference type="Google" id="ProtNLM"/>
    </source>
</evidence>
<reference evidence="1" key="1">
    <citation type="submission" date="2013-08" db="EMBL/GenBank/DDBJ databases">
        <title>Gene expansion shapes genome architecture in the human pathogen Lichtheimia corymbifera: an evolutionary genomics analysis in the ancient terrestrial Mucorales (Mucoromycotina).</title>
        <authorList>
            <person name="Schwartze V.U."/>
            <person name="Winter S."/>
            <person name="Shelest E."/>
            <person name="Marcet-Houben M."/>
            <person name="Horn F."/>
            <person name="Wehner S."/>
            <person name="Hoffmann K."/>
            <person name="Riege K."/>
            <person name="Sammeth M."/>
            <person name="Nowrousian M."/>
            <person name="Valiante V."/>
            <person name="Linde J."/>
            <person name="Jacobsen I.D."/>
            <person name="Marz M."/>
            <person name="Brakhage A.A."/>
            <person name="Gabaldon T."/>
            <person name="Bocker S."/>
            <person name="Voigt K."/>
        </authorList>
    </citation>
    <scope>NUCLEOTIDE SEQUENCE [LARGE SCALE GENOMIC DNA]</scope>
    <source>
        <strain evidence="1">FSU 9682</strain>
    </source>
</reference>
<comment type="caution">
    <text evidence="1">The sequence shown here is derived from an EMBL/GenBank/DDBJ whole genome shotgun (WGS) entry which is preliminary data.</text>
</comment>
<gene>
    <name evidence="1" type="ORF">LCOR_09786.1</name>
</gene>
<keyword evidence="2" id="KW-1185">Reference proteome</keyword>
<sequence length="299" mass="35101">MMNNKLRPIKTTTRIEKPLTLCKEQGLEDQIQEKIAAFRVSIKEKQSSEKQTQAFQELANLRERAEEYRNICKQQYPGRIEFYTWEEVHQQKQAPNNHSNDHIVPKELPALQCIGGDHWHPTKALHLSTEMFARAFENELNAAGLDYDKHWRRLLPKCLSDAQNIWLTTETNEHPDLNWQEIRSRLVTKYDILEQQLRSMEIVFNMRQQPHEDVATYARRFHQRCIETGLDQSHRPMIVALLSSLRCKQSAYNLVSTRFATGFTQQTLESIVQYIAGLQLDQDTRRVQCMKGKQPMSHV</sequence>
<protein>
    <recommendedName>
        <fullName evidence="3">Retrotransposon gag domain-containing protein</fullName>
    </recommendedName>
</protein>
<organism evidence="1 2">
    <name type="scientific">Lichtheimia corymbifera JMRC:FSU:9682</name>
    <dbReference type="NCBI Taxonomy" id="1263082"/>
    <lineage>
        <taxon>Eukaryota</taxon>
        <taxon>Fungi</taxon>
        <taxon>Fungi incertae sedis</taxon>
        <taxon>Mucoromycota</taxon>
        <taxon>Mucoromycotina</taxon>
        <taxon>Mucoromycetes</taxon>
        <taxon>Mucorales</taxon>
        <taxon>Lichtheimiaceae</taxon>
        <taxon>Lichtheimia</taxon>
    </lineage>
</organism>
<accession>A0A068SCF2</accession>
<proteinExistence type="predicted"/>